<evidence type="ECO:0000256" key="9">
    <source>
        <dbReference type="SAM" id="Phobius"/>
    </source>
</evidence>
<dbReference type="InterPro" id="IPR000276">
    <property type="entry name" value="GPCR_Rhodpsn"/>
</dbReference>
<keyword evidence="3 9" id="KW-1133">Transmembrane helix</keyword>
<keyword evidence="2 9" id="KW-0812">Transmembrane</keyword>
<evidence type="ECO:0000313" key="12">
    <source>
        <dbReference type="Proteomes" id="UP001283361"/>
    </source>
</evidence>
<evidence type="ECO:0000256" key="1">
    <source>
        <dbReference type="ARBA" id="ARBA00004141"/>
    </source>
</evidence>
<comment type="subcellular location">
    <subcellularLocation>
        <location evidence="1">Membrane</location>
        <topology evidence="1">Multi-pass membrane protein</topology>
    </subcellularLocation>
</comment>
<evidence type="ECO:0000313" key="11">
    <source>
        <dbReference type="EMBL" id="KAK3792579.1"/>
    </source>
</evidence>
<keyword evidence="7" id="KW-0807">Transducer</keyword>
<organism evidence="11 12">
    <name type="scientific">Elysia crispata</name>
    <name type="common">lettuce slug</name>
    <dbReference type="NCBI Taxonomy" id="231223"/>
    <lineage>
        <taxon>Eukaryota</taxon>
        <taxon>Metazoa</taxon>
        <taxon>Spiralia</taxon>
        <taxon>Lophotrochozoa</taxon>
        <taxon>Mollusca</taxon>
        <taxon>Gastropoda</taxon>
        <taxon>Heterobranchia</taxon>
        <taxon>Euthyneura</taxon>
        <taxon>Panpulmonata</taxon>
        <taxon>Sacoglossa</taxon>
        <taxon>Placobranchoidea</taxon>
        <taxon>Plakobranchidae</taxon>
        <taxon>Elysia</taxon>
    </lineage>
</organism>
<dbReference type="PRINTS" id="PR00237">
    <property type="entry name" value="GPCRRHODOPSN"/>
</dbReference>
<proteinExistence type="predicted"/>
<dbReference type="AlphaFoldDB" id="A0AAE1ARD0"/>
<evidence type="ECO:0000256" key="5">
    <source>
        <dbReference type="ARBA" id="ARBA00023136"/>
    </source>
</evidence>
<dbReference type="Gene3D" id="1.20.1070.10">
    <property type="entry name" value="Rhodopsin 7-helix transmembrane proteins"/>
    <property type="match status" value="1"/>
</dbReference>
<dbReference type="Proteomes" id="UP001283361">
    <property type="component" value="Unassembled WGS sequence"/>
</dbReference>
<accession>A0AAE1ARD0</accession>
<dbReference type="SUPFAM" id="SSF81321">
    <property type="entry name" value="Family A G protein-coupled receptor-like"/>
    <property type="match status" value="1"/>
</dbReference>
<gene>
    <name evidence="11" type="ORF">RRG08_009937</name>
</gene>
<name>A0AAE1ARD0_9GAST</name>
<feature type="transmembrane region" description="Helical" evidence="9">
    <location>
        <begin position="60"/>
        <end position="80"/>
    </location>
</feature>
<dbReference type="EMBL" id="JAWDGP010001363">
    <property type="protein sequence ID" value="KAK3792579.1"/>
    <property type="molecule type" value="Genomic_DNA"/>
</dbReference>
<dbReference type="PROSITE" id="PS50262">
    <property type="entry name" value="G_PROTEIN_RECEP_F1_2"/>
    <property type="match status" value="1"/>
</dbReference>
<feature type="transmembrane region" description="Helical" evidence="9">
    <location>
        <begin position="135"/>
        <end position="155"/>
    </location>
</feature>
<feature type="domain" description="G-protein coupled receptors family 1 profile" evidence="10">
    <location>
        <begin position="72"/>
        <end position="411"/>
    </location>
</feature>
<evidence type="ECO:0000256" key="3">
    <source>
        <dbReference type="ARBA" id="ARBA00022989"/>
    </source>
</evidence>
<evidence type="ECO:0000256" key="7">
    <source>
        <dbReference type="ARBA" id="ARBA00023224"/>
    </source>
</evidence>
<comment type="caution">
    <text evidence="11">The sequence shown here is derived from an EMBL/GenBank/DDBJ whole genome shotgun (WGS) entry which is preliminary data.</text>
</comment>
<evidence type="ECO:0000256" key="4">
    <source>
        <dbReference type="ARBA" id="ARBA00023040"/>
    </source>
</evidence>
<dbReference type="PANTHER" id="PTHR24243">
    <property type="entry name" value="G-PROTEIN COUPLED RECEPTOR"/>
    <property type="match status" value="1"/>
</dbReference>
<evidence type="ECO:0000256" key="8">
    <source>
        <dbReference type="SAM" id="MobiDB-lite"/>
    </source>
</evidence>
<dbReference type="GO" id="GO:0004930">
    <property type="term" value="F:G protein-coupled receptor activity"/>
    <property type="evidence" value="ECO:0007669"/>
    <property type="project" value="UniProtKB-KW"/>
</dbReference>
<reference evidence="11" key="1">
    <citation type="journal article" date="2023" name="G3 (Bethesda)">
        <title>A reference genome for the long-term kleptoplast-retaining sea slug Elysia crispata morphotype clarki.</title>
        <authorList>
            <person name="Eastman K.E."/>
            <person name="Pendleton A.L."/>
            <person name="Shaikh M.A."/>
            <person name="Suttiyut T."/>
            <person name="Ogas R."/>
            <person name="Tomko P."/>
            <person name="Gavelis G."/>
            <person name="Widhalm J.R."/>
            <person name="Wisecaver J.H."/>
        </authorList>
    </citation>
    <scope>NUCLEOTIDE SEQUENCE</scope>
    <source>
        <strain evidence="11">ECLA1</strain>
    </source>
</reference>
<keyword evidence="12" id="KW-1185">Reference proteome</keyword>
<evidence type="ECO:0000256" key="2">
    <source>
        <dbReference type="ARBA" id="ARBA00022692"/>
    </source>
</evidence>
<feature type="compositionally biased region" description="Polar residues" evidence="8">
    <location>
        <begin position="1"/>
        <end position="13"/>
    </location>
</feature>
<evidence type="ECO:0000256" key="6">
    <source>
        <dbReference type="ARBA" id="ARBA00023170"/>
    </source>
</evidence>
<dbReference type="GO" id="GO:0005886">
    <property type="term" value="C:plasma membrane"/>
    <property type="evidence" value="ECO:0007669"/>
    <property type="project" value="TreeGrafter"/>
</dbReference>
<protein>
    <recommendedName>
        <fullName evidence="10">G-protein coupled receptors family 1 profile domain-containing protein</fullName>
    </recommendedName>
</protein>
<sequence>MVFHNQTLESTTEPGIGQPSPAGFENMSKAEWSAGHPSVCHNLDQVSDLRVTVTCGLDRYIPPILLVIGLVSNSLVILVMRSKSFRKLSTSFYMEANASVDILSLVIPLPIHWLFVNFPDLFKPLHNHHWLCASLNFVGWGTSDLGVLYTVAMTTERALAIRLPLKAPRLCTRRRARWTVAGLTLLEVVKVGHLTVTSQVMVGEDTTSRLCDVSRDDPGYAWFHAYIWPWLHTAMLLICYLLAALGNFVIMQSIASSRKGVLITSFSGREDSYSLSSPAVSTIPSVTLSTSNRSIASLGDSDRAMSLSTFASVKDLSTSGAANPKGKDSTRIPLSYKSQRSQIQNARNLQLSIMLVTDSLTLVLCTLPFSVVELLMTRYQALPNQAGGKNLAFTATFYLLYVNRCLNFFLYCLSGARFRSALVEIFQSGENRPSVALAVCSRIPERSPISATTRKMTCLSALSNQNLGETSRHSDACDDNQDKIRGHVDAGNDKQGTICGDGDIRNQEVCENNNTGFQSADCEDSGTRKQLDICNNHNIDDQSGVCNNHNIDDQSGVCNNDNIDDQSSVCNIHNIDDQSGGCNNDNIDDQSGGCNNHNIDDQSGGCINNNIGDQSGGCNNHNIGDQSGGCNNHNIGDQSGGCNNHNIGDQSGGCNNNNIGDQNGGCNNHNIGDQSGGCNNHNIDDPSGGCNNGNFDDNNDDETDCHIDNRASRDDQHKTLDEGSFSSWSNLEDILRRRRASHHSIEWSGVVPLTWRRVASGVTTRRQNMRFCLTPGKTKSLLHPLTPESLCGSWAKWVAQETSDMILMSLIPPYAGVCWLSVGLILPEPRKYEPFPSINYRVESDAQERDQRWAKV</sequence>
<dbReference type="Pfam" id="PF00001">
    <property type="entry name" value="7tm_1"/>
    <property type="match status" value="1"/>
</dbReference>
<feature type="transmembrane region" description="Helical" evidence="9">
    <location>
        <begin position="176"/>
        <end position="196"/>
    </location>
</feature>
<evidence type="ECO:0000259" key="10">
    <source>
        <dbReference type="PROSITE" id="PS50262"/>
    </source>
</evidence>
<keyword evidence="6" id="KW-0675">Receptor</keyword>
<dbReference type="PANTHER" id="PTHR24243:SF230">
    <property type="entry name" value="G-PROTEIN COUPLED RECEPTORS FAMILY 1 PROFILE DOMAIN-CONTAINING PROTEIN"/>
    <property type="match status" value="1"/>
</dbReference>
<keyword evidence="4" id="KW-0297">G-protein coupled receptor</keyword>
<keyword evidence="5 9" id="KW-0472">Membrane</keyword>
<dbReference type="InterPro" id="IPR017452">
    <property type="entry name" value="GPCR_Rhodpsn_7TM"/>
</dbReference>
<feature type="transmembrane region" description="Helical" evidence="9">
    <location>
        <begin position="227"/>
        <end position="250"/>
    </location>
</feature>
<feature type="transmembrane region" description="Helical" evidence="9">
    <location>
        <begin position="349"/>
        <end position="371"/>
    </location>
</feature>
<feature type="transmembrane region" description="Helical" evidence="9">
    <location>
        <begin position="92"/>
        <end position="115"/>
    </location>
</feature>
<feature type="region of interest" description="Disordered" evidence="8">
    <location>
        <begin position="1"/>
        <end position="20"/>
    </location>
</feature>